<dbReference type="eggNOG" id="ENOG502RX8J">
    <property type="taxonomic scope" value="Eukaryota"/>
</dbReference>
<evidence type="ECO:0000313" key="2">
    <source>
        <dbReference type="EMBL" id="EEU35046.1"/>
    </source>
</evidence>
<dbReference type="GeneID" id="9679223"/>
<dbReference type="KEGG" id="nhe:NECHADRAFT_44769"/>
<dbReference type="AlphaFoldDB" id="C7ZLK1"/>
<dbReference type="PANTHER" id="PTHR24148">
    <property type="entry name" value="ANKYRIN REPEAT DOMAIN-CONTAINING PROTEIN 39 HOMOLOG-RELATED"/>
    <property type="match status" value="1"/>
</dbReference>
<dbReference type="Pfam" id="PF06985">
    <property type="entry name" value="HET"/>
    <property type="match status" value="1"/>
</dbReference>
<dbReference type="RefSeq" id="XP_003040759.1">
    <property type="nucleotide sequence ID" value="XM_003040713.1"/>
</dbReference>
<feature type="domain" description="Heterokaryon incompatibility" evidence="1">
    <location>
        <begin position="55"/>
        <end position="224"/>
    </location>
</feature>
<protein>
    <recommendedName>
        <fullName evidence="1">Heterokaryon incompatibility domain-containing protein</fullName>
    </recommendedName>
</protein>
<keyword evidence="3" id="KW-1185">Reference proteome</keyword>
<dbReference type="STRING" id="660122.C7ZLK1"/>
<evidence type="ECO:0000259" key="1">
    <source>
        <dbReference type="Pfam" id="PF06985"/>
    </source>
</evidence>
<reference evidence="2 3" key="1">
    <citation type="journal article" date="2009" name="PLoS Genet.">
        <title>The genome of Nectria haematococca: contribution of supernumerary chromosomes to gene expansion.</title>
        <authorList>
            <person name="Coleman J.J."/>
            <person name="Rounsley S.D."/>
            <person name="Rodriguez-Carres M."/>
            <person name="Kuo A."/>
            <person name="Wasmann C.C."/>
            <person name="Grimwood J."/>
            <person name="Schmutz J."/>
            <person name="Taga M."/>
            <person name="White G.J."/>
            <person name="Zhou S."/>
            <person name="Schwartz D.C."/>
            <person name="Freitag M."/>
            <person name="Ma L.J."/>
            <person name="Danchin E.G."/>
            <person name="Henrissat B."/>
            <person name="Coutinho P.M."/>
            <person name="Nelson D.R."/>
            <person name="Straney D."/>
            <person name="Napoli C.A."/>
            <person name="Barker B.M."/>
            <person name="Gribskov M."/>
            <person name="Rep M."/>
            <person name="Kroken S."/>
            <person name="Molnar I."/>
            <person name="Rensing C."/>
            <person name="Kennell J.C."/>
            <person name="Zamora J."/>
            <person name="Farman M.L."/>
            <person name="Selker E.U."/>
            <person name="Salamov A."/>
            <person name="Shapiro H."/>
            <person name="Pangilinan J."/>
            <person name="Lindquist E."/>
            <person name="Lamers C."/>
            <person name="Grigoriev I.V."/>
            <person name="Geiser D.M."/>
            <person name="Covert S.F."/>
            <person name="Temporini E."/>
            <person name="Vanetten H.D."/>
        </authorList>
    </citation>
    <scope>NUCLEOTIDE SEQUENCE [LARGE SCALE GENOMIC DNA]</scope>
    <source>
        <strain evidence="3">ATCC MYA-4622 / CBS 123669 / FGSC 9596 / NRRL 45880 / 77-13-4</strain>
    </source>
</reference>
<accession>C7ZLK1</accession>
<organism evidence="2 3">
    <name type="scientific">Fusarium vanettenii (strain ATCC MYA-4622 / CBS 123669 / FGSC 9596 / NRRL 45880 / 77-13-4)</name>
    <name type="common">Fusarium solani subsp. pisi</name>
    <dbReference type="NCBI Taxonomy" id="660122"/>
    <lineage>
        <taxon>Eukaryota</taxon>
        <taxon>Fungi</taxon>
        <taxon>Dikarya</taxon>
        <taxon>Ascomycota</taxon>
        <taxon>Pezizomycotina</taxon>
        <taxon>Sordariomycetes</taxon>
        <taxon>Hypocreomycetidae</taxon>
        <taxon>Hypocreales</taxon>
        <taxon>Nectriaceae</taxon>
        <taxon>Fusarium</taxon>
        <taxon>Fusarium solani species complex</taxon>
        <taxon>Fusarium vanettenii</taxon>
    </lineage>
</organism>
<dbReference type="InterPro" id="IPR010730">
    <property type="entry name" value="HET"/>
</dbReference>
<dbReference type="OrthoDB" id="2157530at2759"/>
<sequence length="694" mass="78751">MEAQATHVHQSLPPLPALGQKPHYTRILTLFPGDMDTPLFCTMQIIDLNHPPFAFEALSYVWGKAKSPEHLFCDDGHLEITMNLDKALRHLRLSSMSRRLWVDAICIDQTDLAERARQVQYMRLVYKRASRTIVWLGEKQDWTETAIAFAKELVSLKADFIGNLGLSSSREPAPARDPAQTDQGRRSYAYSLLSNVFKSNQEGAEALSKLFGCEYFTRVWCIQEVVASSSSILKLADLEIDMKDLLSLLPLVLDRRGLNLEPTTLQLWRGVFEMPLIYKQLNHSPPEGSLGTMLVILTSIRDFGATDPRDRIFAILGITDEGLEPVYSITESNWLADVARKGYSWISRRINSISPALEPNRHPALIPDYNKSRREVYQEFTRYCIWKPPRLLTVLGHIQHHEDPETVLDFPSWVPRFDQCRIVSKFIPELFYAGVPTKFQMYIAETHDNPFHSSSPFSNPIEEPDILQLNGFQVDTISAATDVFTQGADETLFATLLWSQLFPHPLFPRVPGQVHQYQFSKMATDVAFLQTLCAGGMFSACSQLMNSSTQPGKTRQARLEQSQRLAAQAILRWLRDRPEIDCNDYPDLGPPPIDEFHGTSIERYQDQAISLCANRKVYRTATGILGLGPKFLKPGDCVVILFGGSFPIVLRPQGRDWILIGETYLHHDEICLGQLAAKAKSRKSQVNVMRFRIR</sequence>
<name>C7ZLK1_FUSV7</name>
<dbReference type="Pfam" id="PF26639">
    <property type="entry name" value="Het-6_barrel"/>
    <property type="match status" value="1"/>
</dbReference>
<dbReference type="HOGENOM" id="CLU_004184_7_5_1"/>
<dbReference type="InterPro" id="IPR052895">
    <property type="entry name" value="HetReg/Transcr_Mod"/>
</dbReference>
<dbReference type="OMA" id="GYMRLVY"/>
<dbReference type="VEuPathDB" id="FungiDB:NECHADRAFT_44769"/>
<dbReference type="EMBL" id="GG698946">
    <property type="protein sequence ID" value="EEU35046.1"/>
    <property type="molecule type" value="Genomic_DNA"/>
</dbReference>
<proteinExistence type="predicted"/>
<evidence type="ECO:0000313" key="3">
    <source>
        <dbReference type="Proteomes" id="UP000005206"/>
    </source>
</evidence>
<gene>
    <name evidence="2" type="ORF">NECHADRAFT_44769</name>
</gene>
<dbReference type="InParanoid" id="C7ZLK1"/>
<dbReference type="Proteomes" id="UP000005206">
    <property type="component" value="Chromosome 7"/>
</dbReference>
<dbReference type="PANTHER" id="PTHR24148:SF64">
    <property type="entry name" value="HETEROKARYON INCOMPATIBILITY DOMAIN-CONTAINING PROTEIN"/>
    <property type="match status" value="1"/>
</dbReference>